<evidence type="ECO:0000256" key="1">
    <source>
        <dbReference type="SAM" id="MobiDB-lite"/>
    </source>
</evidence>
<gene>
    <name evidence="3" type="ORF">C7440_1642</name>
</gene>
<feature type="compositionally biased region" description="Basic and acidic residues" evidence="1">
    <location>
        <begin position="132"/>
        <end position="145"/>
    </location>
</feature>
<comment type="caution">
    <text evidence="3">The sequence shown here is derived from an EMBL/GenBank/DDBJ whole genome shotgun (WGS) entry which is preliminary data.</text>
</comment>
<proteinExistence type="predicted"/>
<sequence>MLSKITGWKAYAAGGLVIAALAGLSWLLWGQVSDARKRAETAETRVTELAGKLTGFQKAIDEMSRRQSETEATVAARMAEDNDMQRQLSALRIDLNEVMNNDPQSSAWADMPIPDALIGRLWGNPHHSTGAAEDRAGDAAGGADR</sequence>
<evidence type="ECO:0000313" key="4">
    <source>
        <dbReference type="Proteomes" id="UP000246145"/>
    </source>
</evidence>
<name>A0A2U1CMA6_9BURK</name>
<feature type="transmembrane region" description="Helical" evidence="2">
    <location>
        <begin position="12"/>
        <end position="29"/>
    </location>
</feature>
<keyword evidence="2" id="KW-0812">Transmembrane</keyword>
<keyword evidence="4" id="KW-1185">Reference proteome</keyword>
<feature type="region of interest" description="Disordered" evidence="1">
    <location>
        <begin position="122"/>
        <end position="145"/>
    </location>
</feature>
<dbReference type="AlphaFoldDB" id="A0A2U1CMA6"/>
<dbReference type="EMBL" id="QEKO01000002">
    <property type="protein sequence ID" value="PVY62150.1"/>
    <property type="molecule type" value="Genomic_DNA"/>
</dbReference>
<evidence type="ECO:0000313" key="3">
    <source>
        <dbReference type="EMBL" id="PVY62150.1"/>
    </source>
</evidence>
<dbReference type="Proteomes" id="UP000246145">
    <property type="component" value="Unassembled WGS sequence"/>
</dbReference>
<keyword evidence="2" id="KW-0472">Membrane</keyword>
<protein>
    <recommendedName>
        <fullName evidence="5">LysB family phage lysis regulatory protein</fullName>
    </recommendedName>
</protein>
<evidence type="ECO:0008006" key="5">
    <source>
        <dbReference type="Google" id="ProtNLM"/>
    </source>
</evidence>
<keyword evidence="2" id="KW-1133">Transmembrane helix</keyword>
<reference evidence="3 4" key="1">
    <citation type="submission" date="2018-04" db="EMBL/GenBank/DDBJ databases">
        <title>Genomic Encyclopedia of Type Strains, Phase IV (KMG-IV): sequencing the most valuable type-strain genomes for metagenomic binning, comparative biology and taxonomic classification.</title>
        <authorList>
            <person name="Goeker M."/>
        </authorList>
    </citation>
    <scope>NUCLEOTIDE SEQUENCE [LARGE SCALE GENOMIC DNA]</scope>
    <source>
        <strain evidence="3 4">DSM 10065</strain>
    </source>
</reference>
<evidence type="ECO:0000256" key="2">
    <source>
        <dbReference type="SAM" id="Phobius"/>
    </source>
</evidence>
<dbReference type="RefSeq" id="WP_116518142.1">
    <property type="nucleotide sequence ID" value="NZ_JACCEX010000002.1"/>
</dbReference>
<accession>A0A2U1CMA6</accession>
<organism evidence="3 4">
    <name type="scientific">Pusillimonas noertemannii</name>
    <dbReference type="NCBI Taxonomy" id="305977"/>
    <lineage>
        <taxon>Bacteria</taxon>
        <taxon>Pseudomonadati</taxon>
        <taxon>Pseudomonadota</taxon>
        <taxon>Betaproteobacteria</taxon>
        <taxon>Burkholderiales</taxon>
        <taxon>Alcaligenaceae</taxon>
        <taxon>Pusillimonas</taxon>
    </lineage>
</organism>